<keyword evidence="3" id="KW-1185">Reference proteome</keyword>
<name>L5KTJ2_PTEAL</name>
<organism evidence="2 3">
    <name type="scientific">Pteropus alecto</name>
    <name type="common">Black flying fox</name>
    <dbReference type="NCBI Taxonomy" id="9402"/>
    <lineage>
        <taxon>Eukaryota</taxon>
        <taxon>Metazoa</taxon>
        <taxon>Chordata</taxon>
        <taxon>Craniata</taxon>
        <taxon>Vertebrata</taxon>
        <taxon>Euteleostomi</taxon>
        <taxon>Mammalia</taxon>
        <taxon>Eutheria</taxon>
        <taxon>Laurasiatheria</taxon>
        <taxon>Chiroptera</taxon>
        <taxon>Yinpterochiroptera</taxon>
        <taxon>Pteropodoidea</taxon>
        <taxon>Pteropodidae</taxon>
        <taxon>Pteropodinae</taxon>
        <taxon>Pteropus</taxon>
    </lineage>
</organism>
<accession>L5KTJ2</accession>
<evidence type="ECO:0000313" key="3">
    <source>
        <dbReference type="Proteomes" id="UP000010552"/>
    </source>
</evidence>
<dbReference type="EMBL" id="KB030557">
    <property type="protein sequence ID" value="ELK14784.1"/>
    <property type="molecule type" value="Genomic_DNA"/>
</dbReference>
<evidence type="ECO:0000313" key="2">
    <source>
        <dbReference type="EMBL" id="ELK14784.1"/>
    </source>
</evidence>
<protein>
    <submittedName>
        <fullName evidence="2">Uncharacterized protein</fullName>
    </submittedName>
</protein>
<evidence type="ECO:0000256" key="1">
    <source>
        <dbReference type="SAM" id="MobiDB-lite"/>
    </source>
</evidence>
<reference evidence="3" key="1">
    <citation type="journal article" date="2013" name="Science">
        <title>Comparative analysis of bat genomes provides insight into the evolution of flight and immunity.</title>
        <authorList>
            <person name="Zhang G."/>
            <person name="Cowled C."/>
            <person name="Shi Z."/>
            <person name="Huang Z."/>
            <person name="Bishop-Lilly K.A."/>
            <person name="Fang X."/>
            <person name="Wynne J.W."/>
            <person name="Xiong Z."/>
            <person name="Baker M.L."/>
            <person name="Zhao W."/>
            <person name="Tachedjian M."/>
            <person name="Zhu Y."/>
            <person name="Zhou P."/>
            <person name="Jiang X."/>
            <person name="Ng J."/>
            <person name="Yang L."/>
            <person name="Wu L."/>
            <person name="Xiao J."/>
            <person name="Feng Y."/>
            <person name="Chen Y."/>
            <person name="Sun X."/>
            <person name="Zhang Y."/>
            <person name="Marsh G.A."/>
            <person name="Crameri G."/>
            <person name="Broder C.C."/>
            <person name="Frey K.G."/>
            <person name="Wang L.F."/>
            <person name="Wang J."/>
        </authorList>
    </citation>
    <scope>NUCLEOTIDE SEQUENCE [LARGE SCALE GENOMIC DNA]</scope>
</reference>
<proteinExistence type="predicted"/>
<feature type="region of interest" description="Disordered" evidence="1">
    <location>
        <begin position="1"/>
        <end position="22"/>
    </location>
</feature>
<dbReference type="InParanoid" id="L5KTJ2"/>
<dbReference type="Proteomes" id="UP000010552">
    <property type="component" value="Unassembled WGS sequence"/>
</dbReference>
<gene>
    <name evidence="2" type="ORF">PAL_GLEAN10005566</name>
</gene>
<dbReference type="AlphaFoldDB" id="L5KTJ2"/>
<sequence>MWLQTLAERSETSAEPSAGTTYLGWPLQEGGCNLHRNGGDTMIKKQHTVQTPTTQRLEQLHQQLAVRWLTCTEKR</sequence>